<protein>
    <submittedName>
        <fullName evidence="2">Uncharacterized protein</fullName>
    </submittedName>
</protein>
<accession>A0A0B1T0I3</accession>
<dbReference type="AlphaFoldDB" id="A0A0B1T0I3"/>
<dbReference type="EMBL" id="KN554459">
    <property type="protein sequence ID" value="KHJ89272.1"/>
    <property type="molecule type" value="Genomic_DNA"/>
</dbReference>
<gene>
    <name evidence="2" type="ORF">OESDEN_10909</name>
</gene>
<evidence type="ECO:0000313" key="3">
    <source>
        <dbReference type="Proteomes" id="UP000053660"/>
    </source>
</evidence>
<dbReference type="Proteomes" id="UP000053660">
    <property type="component" value="Unassembled WGS sequence"/>
</dbReference>
<sequence>MMLTERQPAAESRNRESRETQQWIKSKVERVVNEVADEQSSSLCRATAVEEFSESLSNSLIDSIIKKAIAETVLEEREVHKREQAIVESQRAKEEKGKLVEQLVGRIIDEVRDQLVRKVAKQELHDAILAHINGAAHFIVDELWRTKLVHIVDKETKNLLKKTLKEDLEEVQSGLHRFRERMELLWLRQFWDAWRAKVLENRRKRLERLQNWEHFQGVWDCKMFSPVNYVTNANPTKKSNVETSPVSSLINARDVSTALRVIQFKNKRSNRIARHAFERWQNYVERRRLGHSLTKIMLHRRNSFDPKMYASFSLPYEEKAKRRRLDPSFYGTRRLSYGGDPLHDSSNIPVVCDGDSMHSEDIEHFKSFSTDFHSFECSSTQPSSFKQTPFRPPSPCVHEYYSEPDRSISFSTGLFEPGRPSREGIFLLKKY</sequence>
<evidence type="ECO:0000256" key="1">
    <source>
        <dbReference type="SAM" id="MobiDB-lite"/>
    </source>
</evidence>
<keyword evidence="3" id="KW-1185">Reference proteome</keyword>
<dbReference type="OrthoDB" id="10444820at2759"/>
<reference evidence="2 3" key="1">
    <citation type="submission" date="2014-03" db="EMBL/GenBank/DDBJ databases">
        <title>Draft genome of the hookworm Oesophagostomum dentatum.</title>
        <authorList>
            <person name="Mitreva M."/>
        </authorList>
    </citation>
    <scope>NUCLEOTIDE SEQUENCE [LARGE SCALE GENOMIC DNA]</scope>
    <source>
        <strain evidence="2 3">OD-Hann</strain>
    </source>
</reference>
<organism evidence="2 3">
    <name type="scientific">Oesophagostomum dentatum</name>
    <name type="common">Nodular worm</name>
    <dbReference type="NCBI Taxonomy" id="61180"/>
    <lineage>
        <taxon>Eukaryota</taxon>
        <taxon>Metazoa</taxon>
        <taxon>Ecdysozoa</taxon>
        <taxon>Nematoda</taxon>
        <taxon>Chromadorea</taxon>
        <taxon>Rhabditida</taxon>
        <taxon>Rhabditina</taxon>
        <taxon>Rhabditomorpha</taxon>
        <taxon>Strongyloidea</taxon>
        <taxon>Strongylidae</taxon>
        <taxon>Oesophagostomum</taxon>
    </lineage>
</organism>
<evidence type="ECO:0000313" key="2">
    <source>
        <dbReference type="EMBL" id="KHJ89272.1"/>
    </source>
</evidence>
<proteinExistence type="predicted"/>
<name>A0A0B1T0I3_OESDE</name>
<feature type="non-terminal residue" evidence="2">
    <location>
        <position position="431"/>
    </location>
</feature>
<feature type="region of interest" description="Disordered" evidence="1">
    <location>
        <begin position="1"/>
        <end position="21"/>
    </location>
</feature>